<proteinExistence type="predicted"/>
<reference evidence="3 4" key="1">
    <citation type="submission" date="2019-03" db="EMBL/GenBank/DDBJ databases">
        <title>Flavobacterium TSA-D2 sp. nov., isolated from arctic soil.</title>
        <authorList>
            <person name="Chaudhary D.K."/>
        </authorList>
    </citation>
    <scope>NUCLEOTIDE SEQUENCE [LARGE SCALE GENOMIC DNA]</scope>
    <source>
        <strain evidence="3 4">TSA-D2</strain>
    </source>
</reference>
<dbReference type="Gene3D" id="3.40.33.10">
    <property type="entry name" value="CAP"/>
    <property type="match status" value="1"/>
</dbReference>
<dbReference type="Proteomes" id="UP000294597">
    <property type="component" value="Unassembled WGS sequence"/>
</dbReference>
<evidence type="ECO:0000259" key="2">
    <source>
        <dbReference type="Pfam" id="PF00188"/>
    </source>
</evidence>
<feature type="signal peptide" evidence="1">
    <location>
        <begin position="1"/>
        <end position="20"/>
    </location>
</feature>
<sequence length="180" mass="19572">MRSKSLLVLGLISAIITMNSCSTDSYETPESIALDKQSPTISQTSTATVDLYNYSYSTSENQLVDLINAHRVSIGLPALVKANYISLKAEGHSNYMISTSMLSHNNFTVRAEDIMKTLDAQSVGENVAYNSSTAQAAFDAWMASPGHKANIEGAYTNFGVSIRVDSATGRKYYTNIFAKM</sequence>
<organism evidence="3 4">
    <name type="scientific">Flavobacterium hiemivividum</name>
    <dbReference type="NCBI Taxonomy" id="2541734"/>
    <lineage>
        <taxon>Bacteria</taxon>
        <taxon>Pseudomonadati</taxon>
        <taxon>Bacteroidota</taxon>
        <taxon>Flavobacteriia</taxon>
        <taxon>Flavobacteriales</taxon>
        <taxon>Flavobacteriaceae</taxon>
        <taxon>Flavobacterium</taxon>
    </lineage>
</organism>
<accession>A0A4V2Z1M3</accession>
<feature type="chain" id="PRO_5020587699" evidence="1">
    <location>
        <begin position="21"/>
        <end position="180"/>
    </location>
</feature>
<dbReference type="PANTHER" id="PTHR31157:SF1">
    <property type="entry name" value="SCP DOMAIN-CONTAINING PROTEIN"/>
    <property type="match status" value="1"/>
</dbReference>
<dbReference type="RefSeq" id="WP_132109568.1">
    <property type="nucleotide sequence ID" value="NZ_SMFO01000002.1"/>
</dbReference>
<evidence type="ECO:0000256" key="1">
    <source>
        <dbReference type="SAM" id="SignalP"/>
    </source>
</evidence>
<dbReference type="PANTHER" id="PTHR31157">
    <property type="entry name" value="SCP DOMAIN-CONTAINING PROTEIN"/>
    <property type="match status" value="1"/>
</dbReference>
<gene>
    <name evidence="3" type="ORF">E0F98_05265</name>
</gene>
<keyword evidence="1" id="KW-0732">Signal</keyword>
<dbReference type="Pfam" id="PF00188">
    <property type="entry name" value="CAP"/>
    <property type="match status" value="1"/>
</dbReference>
<protein>
    <submittedName>
        <fullName evidence="3">CAP domain-containing protein</fullName>
    </submittedName>
</protein>
<dbReference type="InterPro" id="IPR035940">
    <property type="entry name" value="CAP_sf"/>
</dbReference>
<evidence type="ECO:0000313" key="3">
    <source>
        <dbReference type="EMBL" id="TDE05528.1"/>
    </source>
</evidence>
<dbReference type="SUPFAM" id="SSF55797">
    <property type="entry name" value="PR-1-like"/>
    <property type="match status" value="1"/>
</dbReference>
<comment type="caution">
    <text evidence="3">The sequence shown here is derived from an EMBL/GenBank/DDBJ whole genome shotgun (WGS) entry which is preliminary data.</text>
</comment>
<feature type="domain" description="SCP" evidence="2">
    <location>
        <begin position="64"/>
        <end position="173"/>
    </location>
</feature>
<evidence type="ECO:0000313" key="4">
    <source>
        <dbReference type="Proteomes" id="UP000294597"/>
    </source>
</evidence>
<dbReference type="CDD" id="cd05379">
    <property type="entry name" value="CAP_bacterial"/>
    <property type="match status" value="1"/>
</dbReference>
<keyword evidence="4" id="KW-1185">Reference proteome</keyword>
<name>A0A4V2Z1M3_9FLAO</name>
<dbReference type="EMBL" id="SMFO01000002">
    <property type="protein sequence ID" value="TDE05528.1"/>
    <property type="molecule type" value="Genomic_DNA"/>
</dbReference>
<dbReference type="InterPro" id="IPR014044">
    <property type="entry name" value="CAP_dom"/>
</dbReference>
<dbReference type="AlphaFoldDB" id="A0A4V2Z1M3"/>